<evidence type="ECO:0000313" key="1">
    <source>
        <dbReference type="EMBL" id="ACK80959.1"/>
    </source>
</evidence>
<name>B7J552_ACIF2</name>
<gene>
    <name evidence="1" type="ordered locus">AFE_0533</name>
</gene>
<reference evidence="1 2" key="1">
    <citation type="journal article" date="2008" name="BMC Genomics">
        <title>Acidithiobacillus ferrooxidans metabolism: from genome sequence to industrial applications.</title>
        <authorList>
            <person name="Valdes J."/>
            <person name="Pedroso I."/>
            <person name="Quatrini R."/>
            <person name="Dodson R.J."/>
            <person name="Tettelin H."/>
            <person name="Blake R.II."/>
            <person name="Eisen J.A."/>
            <person name="Holmes D.S."/>
        </authorList>
    </citation>
    <scope>NUCLEOTIDE SEQUENCE [LARGE SCALE GENOMIC DNA]</scope>
    <source>
        <strain evidence="2">ATCC 23270 / DSM 14882 / CIP 104768 / NCIMB 8455</strain>
    </source>
</reference>
<dbReference type="STRING" id="243159.AFE_0533"/>
<organism evidence="1 2">
    <name type="scientific">Acidithiobacillus ferrooxidans (strain ATCC 23270 / DSM 14882 / CIP 104768 / NCIMB 8455)</name>
    <name type="common">Ferrobacillus ferrooxidans (strain ATCC 23270)</name>
    <dbReference type="NCBI Taxonomy" id="243159"/>
    <lineage>
        <taxon>Bacteria</taxon>
        <taxon>Pseudomonadati</taxon>
        <taxon>Pseudomonadota</taxon>
        <taxon>Acidithiobacillia</taxon>
        <taxon>Acidithiobacillales</taxon>
        <taxon>Acidithiobacillaceae</taxon>
        <taxon>Acidithiobacillus</taxon>
    </lineage>
</organism>
<dbReference type="HOGENOM" id="CLU_3394638_0_0_6"/>
<proteinExistence type="predicted"/>
<dbReference type="Proteomes" id="UP000001362">
    <property type="component" value="Chromosome"/>
</dbReference>
<protein>
    <submittedName>
        <fullName evidence="1">Uncharacterized protein</fullName>
    </submittedName>
</protein>
<dbReference type="PaxDb" id="243159-AFE_0533"/>
<sequence>MISRPGRRRGDDQARPMLPICETALAFMLKE</sequence>
<dbReference type="EMBL" id="CP001219">
    <property type="protein sequence ID" value="ACK80959.1"/>
    <property type="molecule type" value="Genomic_DNA"/>
</dbReference>
<dbReference type="KEGG" id="afr:AFE_0533"/>
<keyword evidence="2" id="KW-1185">Reference proteome</keyword>
<dbReference type="AlphaFoldDB" id="B7J552"/>
<evidence type="ECO:0000313" key="2">
    <source>
        <dbReference type="Proteomes" id="UP000001362"/>
    </source>
</evidence>
<accession>B7J552</accession>